<dbReference type="EMBL" id="JAWWNJ010000019">
    <property type="protein sequence ID" value="KAK7036202.1"/>
    <property type="molecule type" value="Genomic_DNA"/>
</dbReference>
<evidence type="ECO:0000259" key="2">
    <source>
        <dbReference type="PROSITE" id="PS50181"/>
    </source>
</evidence>
<dbReference type="AlphaFoldDB" id="A0AAW0CDI5"/>
<comment type="caution">
    <text evidence="3">The sequence shown here is derived from an EMBL/GenBank/DDBJ whole genome shotgun (WGS) entry which is preliminary data.</text>
</comment>
<reference evidence="3 4" key="1">
    <citation type="journal article" date="2024" name="J Genomics">
        <title>Draft genome sequencing and assembly of Favolaschia claudopus CIRM-BRFM 2984 isolated from oak limbs.</title>
        <authorList>
            <person name="Navarro D."/>
            <person name="Drula E."/>
            <person name="Chaduli D."/>
            <person name="Cazenave R."/>
            <person name="Ahrendt S."/>
            <person name="Wang J."/>
            <person name="Lipzen A."/>
            <person name="Daum C."/>
            <person name="Barry K."/>
            <person name="Grigoriev I.V."/>
            <person name="Favel A."/>
            <person name="Rosso M.N."/>
            <person name="Martin F."/>
        </authorList>
    </citation>
    <scope>NUCLEOTIDE SEQUENCE [LARGE SCALE GENOMIC DNA]</scope>
    <source>
        <strain evidence="3 4">CIRM-BRFM 2984</strain>
    </source>
</reference>
<dbReference type="SMART" id="SM00256">
    <property type="entry name" value="FBOX"/>
    <property type="match status" value="2"/>
</dbReference>
<evidence type="ECO:0000256" key="1">
    <source>
        <dbReference type="SAM" id="Phobius"/>
    </source>
</evidence>
<keyword evidence="1" id="KW-0472">Membrane</keyword>
<name>A0AAW0CDI5_9AGAR</name>
<sequence>MLDLPFDLQDLILSLLENTDIWALSQTSHSFRQLTTATLLAQYDISMSQVHSESGSIRLTEKAAVIIPTIHRVQHIKKLAMIPEPPHWEEWRLLRPLRRLPAILACISPTPEVEIHSDTLFYAGHECIGHLLEVLSQGDPIVIIKSGNIFVSSPYTPSHLRTRFAAWRNGGESARRIADDIKNVCGSLNVKTVLSGTKSQFTLAAFDFISGSSPVLNIGPIALLSSPQLSALLAALYVPHLSSLRIQADAGLHYRTLLQFIARHKRLESFALERGAIDARSLYPTANLSLSTHTPDPAPRITMLTCAAQHIRNILPTQPGIMHLTLICPPDGLELSSALNHIAFSTTNPDMHQPTLDFTATHSVFPWLNAAPFFPANLADGQPLRRTANNNSLIVSFLLRIIRHKTMRPDICLNKAAFRPLFSSDKKLPNQAPVFWPVLSHKNDTISHLLFAVLRCCSTQKHSSNAEFPCAKISTSPNLRREARYVSLKNTSILSSGFPFKECFQTFFVHVFGSNQLGPGSCRFRGHTGIHWMRGLPTELLCLLFQFLDDKDLWNVFHTSRFFQQLALFPFLARHGFTKAVIFSGNIQIPDEKKSYLIPIISRIHPIDRLTISSSSYPPSHSSVSTLLSNSRLVDAITAIPSLTELTIQSRIPSESVIKARIATLVSTLSRDGVDPVFLVGLGRIEASRYTRRRPFPTLRFRPTENEVLSLGQYGVSESFNFLGYLLFAVFLWIQNLYHICIWLLGLLALGPRWTQTMRIERALGDLPRLDSLHIKTVSLAEAEAPHERFTLVTFHGGPWGLYIPNFPSNKSGFSSESKAQFYTALLNTVDLKDQLTGLSISPSCAIPPGVLRAFLGRHRNLRLLALEEGCLDDAALDDDAGVDVDAQTETAAAAGGVIFMVLPAAYVPWVLPSAPAVEELSITINDHDIKTQAEDAHASALAVHVQQPSRGSDAQIALYQASGPSRGAAAATRNICNLLEISTKKPTLTLTKRRRRWKDFRACGSSAARRARLRQLADRQGLPRWLARCSLALYVVEFKWAWALTLPEEERDALCEDIQQARMEAGRGRLEVKFLEG</sequence>
<dbReference type="PROSITE" id="PS50181">
    <property type="entry name" value="FBOX"/>
    <property type="match status" value="1"/>
</dbReference>
<dbReference type="InterPro" id="IPR036047">
    <property type="entry name" value="F-box-like_dom_sf"/>
</dbReference>
<keyword evidence="4" id="KW-1185">Reference proteome</keyword>
<gene>
    <name evidence="3" type="ORF">R3P38DRAFT_3485059</name>
</gene>
<protein>
    <recommendedName>
        <fullName evidence="2">F-box domain-containing protein</fullName>
    </recommendedName>
</protein>
<evidence type="ECO:0000313" key="3">
    <source>
        <dbReference type="EMBL" id="KAK7036202.1"/>
    </source>
</evidence>
<dbReference type="SUPFAM" id="SSF81383">
    <property type="entry name" value="F-box domain"/>
    <property type="match status" value="2"/>
</dbReference>
<accession>A0AAW0CDI5</accession>
<dbReference type="InterPro" id="IPR001810">
    <property type="entry name" value="F-box_dom"/>
</dbReference>
<dbReference type="Pfam" id="PF00646">
    <property type="entry name" value="F-box"/>
    <property type="match status" value="1"/>
</dbReference>
<keyword evidence="1" id="KW-0812">Transmembrane</keyword>
<evidence type="ECO:0000313" key="4">
    <source>
        <dbReference type="Proteomes" id="UP001362999"/>
    </source>
</evidence>
<dbReference type="CDD" id="cd09917">
    <property type="entry name" value="F-box_SF"/>
    <property type="match status" value="1"/>
</dbReference>
<organism evidence="3 4">
    <name type="scientific">Favolaschia claudopus</name>
    <dbReference type="NCBI Taxonomy" id="2862362"/>
    <lineage>
        <taxon>Eukaryota</taxon>
        <taxon>Fungi</taxon>
        <taxon>Dikarya</taxon>
        <taxon>Basidiomycota</taxon>
        <taxon>Agaricomycotina</taxon>
        <taxon>Agaricomycetes</taxon>
        <taxon>Agaricomycetidae</taxon>
        <taxon>Agaricales</taxon>
        <taxon>Marasmiineae</taxon>
        <taxon>Mycenaceae</taxon>
        <taxon>Favolaschia</taxon>
    </lineage>
</organism>
<proteinExistence type="predicted"/>
<keyword evidence="1" id="KW-1133">Transmembrane helix</keyword>
<feature type="transmembrane region" description="Helical" evidence="1">
    <location>
        <begin position="722"/>
        <end position="750"/>
    </location>
</feature>
<feature type="domain" description="F-box" evidence="2">
    <location>
        <begin position="1"/>
        <end position="50"/>
    </location>
</feature>
<dbReference type="Proteomes" id="UP001362999">
    <property type="component" value="Unassembled WGS sequence"/>
</dbReference>